<accession>A0A062V4I2</accession>
<evidence type="ECO:0000313" key="3">
    <source>
        <dbReference type="Proteomes" id="UP000027153"/>
    </source>
</evidence>
<organism evidence="2 3">
    <name type="scientific">Candidatus Methanoperedens nitratireducens</name>
    <dbReference type="NCBI Taxonomy" id="1392998"/>
    <lineage>
        <taxon>Archaea</taxon>
        <taxon>Methanobacteriati</taxon>
        <taxon>Methanobacteriota</taxon>
        <taxon>Stenosarchaea group</taxon>
        <taxon>Methanomicrobia</taxon>
        <taxon>Methanosarcinales</taxon>
        <taxon>ANME-2 cluster</taxon>
        <taxon>Candidatus Methanoperedentaceae</taxon>
        <taxon>Candidatus Methanoperedens</taxon>
    </lineage>
</organism>
<dbReference type="RefSeq" id="WP_048090346.1">
    <property type="nucleotide sequence ID" value="NZ_JMIY01000003.1"/>
</dbReference>
<feature type="transmembrane region" description="Helical" evidence="1">
    <location>
        <begin position="73"/>
        <end position="92"/>
    </location>
</feature>
<sequence length="93" mass="10298">MPDLFLLIAAGIILIVLGFLLVAFGIVRSAQESERLEGRRYPEDEEKKESRIRGGGVILIGPVPIIFGSDKRFALIAMILAIVLMVLAIFFLR</sequence>
<dbReference type="Pfam" id="PF01998">
    <property type="entry name" value="DUF131"/>
    <property type="match status" value="1"/>
</dbReference>
<evidence type="ECO:0000256" key="1">
    <source>
        <dbReference type="SAM" id="Phobius"/>
    </source>
</evidence>
<keyword evidence="1" id="KW-1133">Transmembrane helix</keyword>
<dbReference type="InterPro" id="IPR002849">
    <property type="entry name" value="DUF131"/>
</dbReference>
<evidence type="ECO:0000313" key="2">
    <source>
        <dbReference type="EMBL" id="KCZ72257.1"/>
    </source>
</evidence>
<protein>
    <submittedName>
        <fullName evidence="2">TIGR00304 family protein</fullName>
    </submittedName>
</protein>
<gene>
    <name evidence="2" type="ORF">ANME2D_01662</name>
</gene>
<name>A0A062V4I2_9EURY</name>
<keyword evidence="1" id="KW-0472">Membrane</keyword>
<dbReference type="EMBL" id="JMIY01000003">
    <property type="protein sequence ID" value="KCZ72257.1"/>
    <property type="molecule type" value="Genomic_DNA"/>
</dbReference>
<comment type="caution">
    <text evidence="2">The sequence shown here is derived from an EMBL/GenBank/DDBJ whole genome shotgun (WGS) entry which is preliminary data.</text>
</comment>
<dbReference type="AlphaFoldDB" id="A0A062V4I2"/>
<dbReference type="NCBIfam" id="TIGR00304">
    <property type="entry name" value="TIGR00304 family membrane protein"/>
    <property type="match status" value="1"/>
</dbReference>
<keyword evidence="1" id="KW-0812">Transmembrane</keyword>
<feature type="transmembrane region" description="Helical" evidence="1">
    <location>
        <begin position="6"/>
        <end position="29"/>
    </location>
</feature>
<keyword evidence="3" id="KW-1185">Reference proteome</keyword>
<proteinExistence type="predicted"/>
<dbReference type="Proteomes" id="UP000027153">
    <property type="component" value="Unassembled WGS sequence"/>
</dbReference>
<reference evidence="2 3" key="1">
    <citation type="journal article" date="2013" name="Nature">
        <title>Anaerobic oxidation of methane coupled to nitrate reduction in a novel archaeal lineage.</title>
        <authorList>
            <person name="Haroon M.F."/>
            <person name="Hu S."/>
            <person name="Shi Y."/>
            <person name="Imelfort M."/>
            <person name="Keller J."/>
            <person name="Hugenholtz P."/>
            <person name="Yuan Z."/>
            <person name="Tyson G.W."/>
        </authorList>
    </citation>
    <scope>NUCLEOTIDE SEQUENCE [LARGE SCALE GENOMIC DNA]</scope>
    <source>
        <strain evidence="2 3">ANME-2d</strain>
    </source>
</reference>